<dbReference type="Proteomes" id="UP000664859">
    <property type="component" value="Unassembled WGS sequence"/>
</dbReference>
<protein>
    <submittedName>
        <fullName evidence="2">Uncharacterized protein</fullName>
    </submittedName>
</protein>
<feature type="region of interest" description="Disordered" evidence="1">
    <location>
        <begin position="235"/>
        <end position="274"/>
    </location>
</feature>
<feature type="compositionally biased region" description="Acidic residues" evidence="1">
    <location>
        <begin position="265"/>
        <end position="274"/>
    </location>
</feature>
<name>A0A835Z411_9STRA</name>
<accession>A0A835Z411</accession>
<dbReference type="EMBL" id="JAFCMP010000224">
    <property type="protein sequence ID" value="KAG5182704.1"/>
    <property type="molecule type" value="Genomic_DNA"/>
</dbReference>
<keyword evidence="3" id="KW-1185">Reference proteome</keyword>
<dbReference type="AlphaFoldDB" id="A0A835Z411"/>
<gene>
    <name evidence="2" type="ORF">JKP88DRAFT_277781</name>
</gene>
<evidence type="ECO:0000313" key="3">
    <source>
        <dbReference type="Proteomes" id="UP000664859"/>
    </source>
</evidence>
<proteinExistence type="predicted"/>
<comment type="caution">
    <text evidence="2">The sequence shown here is derived from an EMBL/GenBank/DDBJ whole genome shotgun (WGS) entry which is preliminary data.</text>
</comment>
<feature type="compositionally biased region" description="Basic and acidic residues" evidence="1">
    <location>
        <begin position="235"/>
        <end position="245"/>
    </location>
</feature>
<organism evidence="2 3">
    <name type="scientific">Tribonema minus</name>
    <dbReference type="NCBI Taxonomy" id="303371"/>
    <lineage>
        <taxon>Eukaryota</taxon>
        <taxon>Sar</taxon>
        <taxon>Stramenopiles</taxon>
        <taxon>Ochrophyta</taxon>
        <taxon>PX clade</taxon>
        <taxon>Xanthophyceae</taxon>
        <taxon>Tribonematales</taxon>
        <taxon>Tribonemataceae</taxon>
        <taxon>Tribonema</taxon>
    </lineage>
</organism>
<evidence type="ECO:0000313" key="2">
    <source>
        <dbReference type="EMBL" id="KAG5182704.1"/>
    </source>
</evidence>
<sequence>MPSRRPRRLRALVHDAQCRRTYDLTCCREAADEGRGGGDGDGGGSGNAVAAAVAVLVAQLTCASTLPRGARCGASPARAAVANYEWREGAERSSSRQGSRGAASAECAATALNAADVALAAVVTALPIALDDAMKAALCSGGWHAGALRLNDAACGLATQWDGAFLVLARRGGGGDHVRVLGMDHLRVAPDMTRLPLAQALTYIRYPARRHEFQRNSFIDCRLHAESGIVAATKRKEHEWDDNPELKCAQGAAEDGEEGMKDSDSGDDDNSGSD</sequence>
<evidence type="ECO:0000256" key="1">
    <source>
        <dbReference type="SAM" id="MobiDB-lite"/>
    </source>
</evidence>
<reference evidence="2" key="1">
    <citation type="submission" date="2021-02" db="EMBL/GenBank/DDBJ databases">
        <title>First Annotated Genome of the Yellow-green Alga Tribonema minus.</title>
        <authorList>
            <person name="Mahan K.M."/>
        </authorList>
    </citation>
    <scope>NUCLEOTIDE SEQUENCE</scope>
    <source>
        <strain evidence="2">UTEX B ZZ1240</strain>
    </source>
</reference>